<dbReference type="InterPro" id="IPR011009">
    <property type="entry name" value="Kinase-like_dom_sf"/>
</dbReference>
<dbReference type="GO" id="GO:0005829">
    <property type="term" value="C:cytosol"/>
    <property type="evidence" value="ECO:0007669"/>
    <property type="project" value="TreeGrafter"/>
</dbReference>
<dbReference type="Pfam" id="PF00069">
    <property type="entry name" value="Pkinase"/>
    <property type="match status" value="1"/>
</dbReference>
<dbReference type="PANTHER" id="PTHR24348">
    <property type="entry name" value="SERINE/THREONINE-PROTEIN KINASE UNC-51-RELATED"/>
    <property type="match status" value="1"/>
</dbReference>
<gene>
    <name evidence="14" type="ORF">B9G98_02006</name>
</gene>
<dbReference type="Pfam" id="PF12063">
    <property type="entry name" value="ATG1-like_MIT1"/>
    <property type="match status" value="1"/>
</dbReference>
<dbReference type="Gene3D" id="1.10.510.10">
    <property type="entry name" value="Transferase(Phosphotransferase) domain 1"/>
    <property type="match status" value="1"/>
</dbReference>
<dbReference type="GO" id="GO:0004674">
    <property type="term" value="F:protein serine/threonine kinase activity"/>
    <property type="evidence" value="ECO:0007669"/>
    <property type="project" value="UniProtKB-EC"/>
</dbReference>
<evidence type="ECO:0000256" key="9">
    <source>
        <dbReference type="ARBA" id="ARBA00023006"/>
    </source>
</evidence>
<dbReference type="GO" id="GO:0042594">
    <property type="term" value="P:response to starvation"/>
    <property type="evidence" value="ECO:0007669"/>
    <property type="project" value="TreeGrafter"/>
</dbReference>
<dbReference type="SUPFAM" id="SSF56112">
    <property type="entry name" value="Protein kinase-like (PK-like)"/>
    <property type="match status" value="1"/>
</dbReference>
<evidence type="ECO:0000256" key="3">
    <source>
        <dbReference type="ARBA" id="ARBA00019599"/>
    </source>
</evidence>
<feature type="compositionally biased region" description="Polar residues" evidence="12">
    <location>
        <begin position="348"/>
        <end position="368"/>
    </location>
</feature>
<dbReference type="AlphaFoldDB" id="A0A2T0FHC7"/>
<dbReference type="GO" id="GO:0005776">
    <property type="term" value="C:autophagosome"/>
    <property type="evidence" value="ECO:0007669"/>
    <property type="project" value="TreeGrafter"/>
</dbReference>
<keyword evidence="15" id="KW-1185">Reference proteome</keyword>
<feature type="binding site" evidence="11">
    <location>
        <position position="39"/>
    </location>
    <ligand>
        <name>ATP</name>
        <dbReference type="ChEBI" id="CHEBI:30616"/>
    </ligand>
</feature>
<evidence type="ECO:0000313" key="15">
    <source>
        <dbReference type="Proteomes" id="UP000238350"/>
    </source>
</evidence>
<evidence type="ECO:0000256" key="10">
    <source>
        <dbReference type="ARBA" id="ARBA00030237"/>
    </source>
</evidence>
<feature type="compositionally biased region" description="Low complexity" evidence="12">
    <location>
        <begin position="382"/>
        <end position="399"/>
    </location>
</feature>
<dbReference type="InterPro" id="IPR008271">
    <property type="entry name" value="Ser/Thr_kinase_AS"/>
</dbReference>
<dbReference type="EMBL" id="NDIQ01000021">
    <property type="protein sequence ID" value="PRT54386.1"/>
    <property type="molecule type" value="Genomic_DNA"/>
</dbReference>
<feature type="domain" description="Protein kinase" evidence="13">
    <location>
        <begin position="10"/>
        <end position="306"/>
    </location>
</feature>
<dbReference type="STRING" id="45607.A0A2T0FHC7"/>
<dbReference type="EC" id="2.7.11.1" evidence="1"/>
<dbReference type="GO" id="GO:0000045">
    <property type="term" value="P:autophagosome assembly"/>
    <property type="evidence" value="ECO:0007669"/>
    <property type="project" value="TreeGrafter"/>
</dbReference>
<dbReference type="GO" id="GO:0010506">
    <property type="term" value="P:regulation of autophagy"/>
    <property type="evidence" value="ECO:0007669"/>
    <property type="project" value="InterPro"/>
</dbReference>
<evidence type="ECO:0000256" key="6">
    <source>
        <dbReference type="ARBA" id="ARBA00022777"/>
    </source>
</evidence>
<proteinExistence type="predicted"/>
<dbReference type="Proteomes" id="UP000238350">
    <property type="component" value="Unassembled WGS sequence"/>
</dbReference>
<evidence type="ECO:0000256" key="12">
    <source>
        <dbReference type="SAM" id="MobiDB-lite"/>
    </source>
</evidence>
<sequence>MSRQLDLGAFTQGERIGKGSFATVYKGLQKSTNTAVAIKVVHRAHLNKDKRLLDNFEAEMRILKKLKHPHVVSLIEVVQTQTDFHLVMEYCSLGDLSYFIRKRSQLIRTLPLVAAMFERYPSPDWGGLNETVVRHFLCQLSSALEFLRANHLVHRDIKPQNLLLRPPAKSESAAQEAGYAGLWELPVLKIADFGFARFLPATSMAETLCGSPLYMAPEILHYEKYNAKADLWSVGAVVYEMAVGKPPFPAVNHMDLIKKIDSAKDNIKYPADTAVGEQVKQLVSGLLKRSPAERMGFDEFFAHPALDVIGNGPLRSQEIDENMYVSEYIAQASKDQLPQPDDVAAPSLPTTPLIRSQVLTDSPTSRLGSSPGLPVSPTAMVSPPLSAATSPAAPRSAASMGSSYAASGARSERSDDGSYVLIEKRTVEVNALADDLAKPAKAPTPKRRLSITYGTSPTNALAQALIKSSARLFGAKIDSVSGINAPSLRRTTQASTGAVAAVAAQLPSLTEDSEKTLAQELSDLAAMGKVVGLYADIKFSGVESRVESSAASRFQVSSPVSDPTLQDVLAQEALALYLKAASLYSRAMEKAQKWWAGSDTPVATPTINNIVQYIRDRFNETVERAESARQLILNGAEDNFSPAQHVSAEKLLFDRALEMARAAAVQEMSSSDLAACEVNYGTAVWMLRALLDGSKPDEALSVDDKTMVDALMEKIALRVQALKKRIASLPQANSTSRRAPTP</sequence>
<dbReference type="PROSITE" id="PS50011">
    <property type="entry name" value="PROTEIN_KINASE_DOM"/>
    <property type="match status" value="1"/>
</dbReference>
<keyword evidence="7 11" id="KW-0067">ATP-binding</keyword>
<evidence type="ECO:0000256" key="4">
    <source>
        <dbReference type="ARBA" id="ARBA00022679"/>
    </source>
</evidence>
<keyword evidence="9" id="KW-0072">Autophagy</keyword>
<evidence type="ECO:0000256" key="7">
    <source>
        <dbReference type="ARBA" id="ARBA00022840"/>
    </source>
</evidence>
<dbReference type="InterPro" id="IPR048941">
    <property type="entry name" value="ATG1-like_MIT2"/>
</dbReference>
<dbReference type="GO" id="GO:0034045">
    <property type="term" value="C:phagophore assembly site membrane"/>
    <property type="evidence" value="ECO:0007669"/>
    <property type="project" value="TreeGrafter"/>
</dbReference>
<dbReference type="PROSITE" id="PS00108">
    <property type="entry name" value="PROTEIN_KINASE_ST"/>
    <property type="match status" value="1"/>
</dbReference>
<dbReference type="GO" id="GO:0034727">
    <property type="term" value="P:piecemeal microautophagy of the nucleus"/>
    <property type="evidence" value="ECO:0007669"/>
    <property type="project" value="TreeGrafter"/>
</dbReference>
<dbReference type="InterPro" id="IPR000719">
    <property type="entry name" value="Prot_kinase_dom"/>
</dbReference>
<name>A0A2T0FHC7_9ASCO</name>
<dbReference type="InterPro" id="IPR022708">
    <property type="entry name" value="Atg1-like_tMIT"/>
</dbReference>
<dbReference type="OrthoDB" id="346907at2759"/>
<evidence type="ECO:0000259" key="13">
    <source>
        <dbReference type="PROSITE" id="PS50011"/>
    </source>
</evidence>
<dbReference type="InterPro" id="IPR045269">
    <property type="entry name" value="Atg1-like"/>
</dbReference>
<evidence type="ECO:0000256" key="2">
    <source>
        <dbReference type="ARBA" id="ARBA00018572"/>
    </source>
</evidence>
<dbReference type="GO" id="GO:0061709">
    <property type="term" value="P:reticulophagy"/>
    <property type="evidence" value="ECO:0007669"/>
    <property type="project" value="TreeGrafter"/>
</dbReference>
<evidence type="ECO:0000256" key="5">
    <source>
        <dbReference type="ARBA" id="ARBA00022741"/>
    </source>
</evidence>
<dbReference type="GO" id="GO:0005524">
    <property type="term" value="F:ATP binding"/>
    <property type="evidence" value="ECO:0007669"/>
    <property type="project" value="UniProtKB-UniRule"/>
</dbReference>
<dbReference type="RefSeq" id="XP_024664331.1">
    <property type="nucleotide sequence ID" value="XM_024808563.1"/>
</dbReference>
<evidence type="ECO:0000313" key="14">
    <source>
        <dbReference type="EMBL" id="PRT54386.1"/>
    </source>
</evidence>
<keyword evidence="5 11" id="KW-0547">Nucleotide-binding</keyword>
<reference evidence="14 15" key="1">
    <citation type="submission" date="2017-04" db="EMBL/GenBank/DDBJ databases">
        <title>Genome sequencing of [Candida] sorbophila.</title>
        <authorList>
            <person name="Ahn J.O."/>
        </authorList>
    </citation>
    <scope>NUCLEOTIDE SEQUENCE [LARGE SCALE GENOMIC DNA]</scope>
    <source>
        <strain evidence="14 15">DS02</strain>
    </source>
</reference>
<dbReference type="FunFam" id="3.30.200.20:FF:000042">
    <property type="entry name" value="Aurora kinase A"/>
    <property type="match status" value="1"/>
</dbReference>
<evidence type="ECO:0000256" key="8">
    <source>
        <dbReference type="ARBA" id="ARBA00022927"/>
    </source>
</evidence>
<comment type="caution">
    <text evidence="14">The sequence shown here is derived from an EMBL/GenBank/DDBJ whole genome shotgun (WGS) entry which is preliminary data.</text>
</comment>
<feature type="region of interest" description="Disordered" evidence="12">
    <location>
        <begin position="335"/>
        <end position="399"/>
    </location>
</feature>
<keyword evidence="4" id="KW-0808">Transferase</keyword>
<accession>A0A2T0FHC7</accession>
<dbReference type="PANTHER" id="PTHR24348:SF22">
    <property type="entry name" value="NON-SPECIFIC SERINE_THREONINE PROTEIN KINASE"/>
    <property type="match status" value="1"/>
</dbReference>
<dbReference type="GO" id="GO:0000422">
    <property type="term" value="P:autophagy of mitochondrion"/>
    <property type="evidence" value="ECO:0007669"/>
    <property type="project" value="TreeGrafter"/>
</dbReference>
<keyword evidence="8" id="KW-0813">Transport</keyword>
<dbReference type="GeneID" id="36515754"/>
<keyword evidence="8" id="KW-0653">Protein transport</keyword>
<keyword evidence="6 14" id="KW-0418">Kinase</keyword>
<dbReference type="GO" id="GO:0015031">
    <property type="term" value="P:protein transport"/>
    <property type="evidence" value="ECO:0007669"/>
    <property type="project" value="UniProtKB-KW"/>
</dbReference>
<dbReference type="InterPro" id="IPR017441">
    <property type="entry name" value="Protein_kinase_ATP_BS"/>
</dbReference>
<dbReference type="Pfam" id="PF21127">
    <property type="entry name" value="ATG1-like_MIT2"/>
    <property type="match status" value="1"/>
</dbReference>
<dbReference type="SMART" id="SM00220">
    <property type="entry name" value="S_TKc"/>
    <property type="match status" value="1"/>
</dbReference>
<dbReference type="PROSITE" id="PS00107">
    <property type="entry name" value="PROTEIN_KINASE_ATP"/>
    <property type="match status" value="1"/>
</dbReference>
<evidence type="ECO:0000256" key="1">
    <source>
        <dbReference type="ARBA" id="ARBA00012513"/>
    </source>
</evidence>
<evidence type="ECO:0000256" key="11">
    <source>
        <dbReference type="PROSITE-ProRule" id="PRU10141"/>
    </source>
</evidence>
<protein>
    <recommendedName>
        <fullName evidence="2">Serine/threonine-protein kinase ATG1</fullName>
        <ecNumber evidence="1">2.7.11.1</ecNumber>
    </recommendedName>
    <alternativeName>
        <fullName evidence="10">Autophagy-related protein 1</fullName>
    </alternativeName>
    <alternativeName>
        <fullName evidence="3">Serine/threonine-protein kinase atg1</fullName>
    </alternativeName>
</protein>
<organism evidence="14 15">
    <name type="scientific">Wickerhamiella sorbophila</name>
    <dbReference type="NCBI Taxonomy" id="45607"/>
    <lineage>
        <taxon>Eukaryota</taxon>
        <taxon>Fungi</taxon>
        <taxon>Dikarya</taxon>
        <taxon>Ascomycota</taxon>
        <taxon>Saccharomycotina</taxon>
        <taxon>Dipodascomycetes</taxon>
        <taxon>Dipodascales</taxon>
        <taxon>Trichomonascaceae</taxon>
        <taxon>Wickerhamiella</taxon>
    </lineage>
</organism>